<dbReference type="PATRIC" id="fig|1216932.3.peg.3276"/>
<dbReference type="PANTHER" id="PTHR43792">
    <property type="entry name" value="GNAT FAMILY, PUTATIVE (AFU_ORTHOLOGUE AFUA_3G00765)-RELATED-RELATED"/>
    <property type="match status" value="1"/>
</dbReference>
<gene>
    <name evidence="2" type="ORF">CM240_3302</name>
</gene>
<dbReference type="RefSeq" id="WP_051483920.1">
    <property type="nucleotide sequence ID" value="NZ_HG917869.1"/>
</dbReference>
<feature type="domain" description="N-acetyltransferase" evidence="1">
    <location>
        <begin position="16"/>
        <end position="155"/>
    </location>
</feature>
<dbReference type="InterPro" id="IPR051531">
    <property type="entry name" value="N-acetyltransferase"/>
</dbReference>
<dbReference type="Gene3D" id="3.40.630.30">
    <property type="match status" value="1"/>
</dbReference>
<dbReference type="AlphaFoldDB" id="W6S3F1"/>
<dbReference type="HOGENOM" id="CLU_1465784_0_0_9"/>
<proteinExistence type="predicted"/>
<dbReference type="eggNOG" id="COG1670">
    <property type="taxonomic scope" value="Bacteria"/>
</dbReference>
<dbReference type="GO" id="GO:0016747">
    <property type="term" value="F:acyltransferase activity, transferring groups other than amino-acyl groups"/>
    <property type="evidence" value="ECO:0007669"/>
    <property type="project" value="InterPro"/>
</dbReference>
<dbReference type="InterPro" id="IPR016181">
    <property type="entry name" value="Acyl_CoA_acyltransferase"/>
</dbReference>
<evidence type="ECO:0000259" key="1">
    <source>
        <dbReference type="Pfam" id="PF13302"/>
    </source>
</evidence>
<dbReference type="SUPFAM" id="SSF55729">
    <property type="entry name" value="Acyl-CoA N-acyltransferases (Nat)"/>
    <property type="match status" value="1"/>
</dbReference>
<dbReference type="KEGG" id="clt:CM240_3302"/>
<protein>
    <recommendedName>
        <fullName evidence="1">N-acetyltransferase domain-containing protein</fullName>
    </recommendedName>
</protein>
<dbReference type="EMBL" id="HG917869">
    <property type="protein sequence ID" value="CDM70419.1"/>
    <property type="molecule type" value="Genomic_DNA"/>
</dbReference>
<organism evidence="2 3">
    <name type="scientific">Clostridium bornimense</name>
    <dbReference type="NCBI Taxonomy" id="1216932"/>
    <lineage>
        <taxon>Bacteria</taxon>
        <taxon>Bacillati</taxon>
        <taxon>Bacillota</taxon>
        <taxon>Clostridia</taxon>
        <taxon>Eubacteriales</taxon>
        <taxon>Clostridiaceae</taxon>
        <taxon>Clostridium</taxon>
    </lineage>
</organism>
<evidence type="ECO:0000313" key="3">
    <source>
        <dbReference type="Proteomes" id="UP000019426"/>
    </source>
</evidence>
<sequence length="184" mass="21263">MENNFLENISELETERLILRPLNIEYKEKIYEHILNGDGRILMQNAQNSILKSKNTYFNEMMRLHSHGFLAQWVIISKVNKEFLGQIQLRRVFLTDSVLDVNVTIDKKNLNNNIASEALSRILIFALMDLRVKRVEAVIDINNIAAARVMNKCGMISEGVLRERGIFGDAEIYALTKSDLEKYM</sequence>
<evidence type="ECO:0000313" key="2">
    <source>
        <dbReference type="EMBL" id="CDM70419.1"/>
    </source>
</evidence>
<dbReference type="Pfam" id="PF13302">
    <property type="entry name" value="Acetyltransf_3"/>
    <property type="match status" value="1"/>
</dbReference>
<keyword evidence="3" id="KW-1185">Reference proteome</keyword>
<reference evidence="2 3" key="1">
    <citation type="submission" date="2013-11" db="EMBL/GenBank/DDBJ databases">
        <title>Complete genome sequence of Clostridum sp. M2/40.</title>
        <authorList>
            <person name="Wibberg D."/>
            <person name="Puehler A."/>
            <person name="Schlueter A."/>
        </authorList>
    </citation>
    <scope>NUCLEOTIDE SEQUENCE [LARGE SCALE GENOMIC DNA]</scope>
    <source>
        <strain evidence="3">M2/40</strain>
    </source>
</reference>
<name>W6S3F1_9CLOT</name>
<dbReference type="STRING" id="1216932.CM240_3302"/>
<dbReference type="InterPro" id="IPR000182">
    <property type="entry name" value="GNAT_dom"/>
</dbReference>
<accession>W6S3F1</accession>
<dbReference type="Proteomes" id="UP000019426">
    <property type="component" value="Chromosome M2/40_rep2"/>
</dbReference>